<dbReference type="Proteomes" id="UP000063229">
    <property type="component" value="Chromosome"/>
</dbReference>
<keyword evidence="2" id="KW-1185">Reference proteome</keyword>
<dbReference type="KEGG" id="pagb:AWM79_13940"/>
<evidence type="ECO:0000313" key="1">
    <source>
        <dbReference type="EMBL" id="AMB86344.1"/>
    </source>
</evidence>
<name>A0A0X1T2R7_PSEAA</name>
<proteinExistence type="predicted"/>
<dbReference type="AlphaFoldDB" id="A0A0X1T2R7"/>
<organism evidence="1 2">
    <name type="scientific">Pseudomonas agarici</name>
    <dbReference type="NCBI Taxonomy" id="46677"/>
    <lineage>
        <taxon>Bacteria</taxon>
        <taxon>Pseudomonadati</taxon>
        <taxon>Pseudomonadota</taxon>
        <taxon>Gammaproteobacteria</taxon>
        <taxon>Pseudomonadales</taxon>
        <taxon>Pseudomonadaceae</taxon>
        <taxon>Pseudomonas</taxon>
    </lineage>
</organism>
<evidence type="ECO:0000313" key="2">
    <source>
        <dbReference type="Proteomes" id="UP000063229"/>
    </source>
</evidence>
<sequence>MHTLTLQIYAHGACSDAMTLAFEEPQKYFNGAYKQSYLLDHLENILSSAPVCRGRQMKGLSET</sequence>
<accession>A0A0X1T2R7</accession>
<dbReference type="RefSeq" id="WP_017132319.1">
    <property type="nucleotide sequence ID" value="NZ_CP014135.1"/>
</dbReference>
<dbReference type="OrthoDB" id="9805913at2"/>
<protein>
    <submittedName>
        <fullName evidence="1">Uncharacterized protein</fullName>
    </submittedName>
</protein>
<reference evidence="1 2" key="1">
    <citation type="submission" date="2016-01" db="EMBL/GenBank/DDBJ databases">
        <authorList>
            <person name="McClelland M."/>
            <person name="Jain A."/>
            <person name="Saraogi P."/>
            <person name="Mendelson R."/>
            <person name="Westerman R."/>
            <person name="SanMiguel P."/>
            <person name="Csonka L."/>
        </authorList>
    </citation>
    <scope>NUCLEOTIDE SEQUENCE [LARGE SCALE GENOMIC DNA]</scope>
    <source>
        <strain evidence="1 2">NCPPB 2472</strain>
    </source>
</reference>
<dbReference type="EMBL" id="CP014135">
    <property type="protein sequence ID" value="AMB86344.1"/>
    <property type="molecule type" value="Genomic_DNA"/>
</dbReference>
<gene>
    <name evidence="1" type="ORF">AWM79_13940</name>
</gene>